<name>A0A6M3LPY6_9ZZZZ</name>
<dbReference type="EMBL" id="MT143328">
    <property type="protein sequence ID" value="QJA95602.1"/>
    <property type="molecule type" value="Genomic_DNA"/>
</dbReference>
<protein>
    <submittedName>
        <fullName evidence="2">Uncharacterized protein</fullName>
    </submittedName>
</protein>
<accession>A0A6M3LPY6</accession>
<reference evidence="2" key="1">
    <citation type="submission" date="2020-03" db="EMBL/GenBank/DDBJ databases">
        <title>The deep terrestrial virosphere.</title>
        <authorList>
            <person name="Holmfeldt K."/>
            <person name="Nilsson E."/>
            <person name="Simone D."/>
            <person name="Lopez-Fernandez M."/>
            <person name="Wu X."/>
            <person name="de Brujin I."/>
            <person name="Lundin D."/>
            <person name="Andersson A."/>
            <person name="Bertilsson S."/>
            <person name="Dopson M."/>
        </authorList>
    </citation>
    <scope>NUCLEOTIDE SEQUENCE</scope>
    <source>
        <strain evidence="1">MM415A03047</strain>
        <strain evidence="2">MM415B05271</strain>
    </source>
</reference>
<evidence type="ECO:0000313" key="2">
    <source>
        <dbReference type="EMBL" id="QJA95602.1"/>
    </source>
</evidence>
<evidence type="ECO:0000313" key="1">
    <source>
        <dbReference type="EMBL" id="QJA71769.1"/>
    </source>
</evidence>
<gene>
    <name evidence="1" type="ORF">MM415A03047_0007</name>
    <name evidence="2" type="ORF">MM415B05271_0006</name>
</gene>
<organism evidence="2">
    <name type="scientific">viral metagenome</name>
    <dbReference type="NCBI Taxonomy" id="1070528"/>
    <lineage>
        <taxon>unclassified sequences</taxon>
        <taxon>metagenomes</taxon>
        <taxon>organismal metagenomes</taxon>
    </lineage>
</organism>
<dbReference type="AlphaFoldDB" id="A0A6M3LPY6"/>
<sequence length="186" mass="21745">MRLEKYINEYSYLGEYLSLMESICINEMTDDTFSVIRRLGAKVGLKVKKSNTIFDYLKKSGRGMGELLKYASLYGMTDIKDKETRAKLVDNMRDTLKKVNKRDVTAFFMQLDRSLLSLTSIPRHILMSLFGIEVTTFNKWIDDIEYIKKELRHVKVVLNRIGDMDKEVEVVNNLENILTKRIKEKS</sequence>
<proteinExistence type="predicted"/>
<dbReference type="EMBL" id="MT141898">
    <property type="protein sequence ID" value="QJA71769.1"/>
    <property type="molecule type" value="Genomic_DNA"/>
</dbReference>